<accession>A0A8D0AUZ4</accession>
<dbReference type="GeneTree" id="ENSGT00940000164996"/>
<feature type="domain" description="Integrase core" evidence="1">
    <location>
        <begin position="193"/>
        <end position="275"/>
    </location>
</feature>
<organism evidence="2 3">
    <name type="scientific">Sander lucioperca</name>
    <name type="common">Pike-perch</name>
    <name type="synonym">Perca lucioperca</name>
    <dbReference type="NCBI Taxonomy" id="283035"/>
    <lineage>
        <taxon>Eukaryota</taxon>
        <taxon>Metazoa</taxon>
        <taxon>Chordata</taxon>
        <taxon>Craniata</taxon>
        <taxon>Vertebrata</taxon>
        <taxon>Euteleostomi</taxon>
        <taxon>Actinopterygii</taxon>
        <taxon>Neopterygii</taxon>
        <taxon>Teleostei</taxon>
        <taxon>Neoteleostei</taxon>
        <taxon>Acanthomorphata</taxon>
        <taxon>Eupercaria</taxon>
        <taxon>Perciformes</taxon>
        <taxon>Percoidei</taxon>
        <taxon>Percidae</taxon>
        <taxon>Luciopercinae</taxon>
        <taxon>Sander</taxon>
    </lineage>
</organism>
<dbReference type="Ensembl" id="ENSSLUT00000058035.1">
    <property type="protein sequence ID" value="ENSSLUP00000056386.1"/>
    <property type="gene ID" value="ENSSLUG00000024341.1"/>
</dbReference>
<dbReference type="SUPFAM" id="SSF46689">
    <property type="entry name" value="Homeodomain-like"/>
    <property type="match status" value="1"/>
</dbReference>
<name>A0A8D0AUZ4_SANLU</name>
<reference evidence="2" key="1">
    <citation type="submission" date="2025-08" db="UniProtKB">
        <authorList>
            <consortium name="Ensembl"/>
        </authorList>
    </citation>
    <scope>IDENTIFICATION</scope>
</reference>
<dbReference type="PANTHER" id="PTHR46791:SF11">
    <property type="entry name" value="INTEGRASE CATALYTIC DOMAIN-CONTAINING PROTEIN"/>
    <property type="match status" value="1"/>
</dbReference>
<evidence type="ECO:0000313" key="3">
    <source>
        <dbReference type="Proteomes" id="UP000694568"/>
    </source>
</evidence>
<dbReference type="InterPro" id="IPR058913">
    <property type="entry name" value="Integrase_dom_put"/>
</dbReference>
<dbReference type="InterPro" id="IPR009057">
    <property type="entry name" value="Homeodomain-like_sf"/>
</dbReference>
<dbReference type="AlphaFoldDB" id="A0A8D0AUZ4"/>
<protein>
    <recommendedName>
        <fullName evidence="1">Integrase core domain-containing protein</fullName>
    </recommendedName>
</protein>
<dbReference type="Pfam" id="PF24764">
    <property type="entry name" value="rva_4"/>
    <property type="match status" value="2"/>
</dbReference>
<proteinExistence type="predicted"/>
<sequence>TLRRQVLLRLLSKFEMGLARQPIDLDYFEFTCRQELYLCNALSRHFNVPAEILQALDEFFKAVKERLELADVHITPNTVPGAMGRPMLDVDRDSIEELLELDLPVPCISKMLGVSRRTLFRRLKEFELSARRYSVIDDDDLDNVVQQIKDEMPTAGYRMVKGRLRSIGINVQWRRVAASLHRVDSVGILSRLHVDTNHKLIWLVIINRPLNAATNNLASTAFSAFKKATERHGIPSRVRGDQGVENVDIARFMFSVRGTDRGSFMSGKSVHNQRFVMFSQAFEEDLFCVHMVFLPKLEMDLEQFVEGWNHHPIRTENNRTPEQLWQLGLMNTDIEQPENIEVCSPNTTLLNSWAIVVPEIECPLSEEQREVTPARELYLLCREYLFGTG</sequence>
<feature type="domain" description="Integrase core" evidence="1">
    <location>
        <begin position="283"/>
        <end position="332"/>
    </location>
</feature>
<evidence type="ECO:0000313" key="2">
    <source>
        <dbReference type="Ensembl" id="ENSSLUP00000056386.1"/>
    </source>
</evidence>
<dbReference type="Proteomes" id="UP000694568">
    <property type="component" value="Unplaced"/>
</dbReference>
<evidence type="ECO:0000259" key="1">
    <source>
        <dbReference type="Pfam" id="PF24764"/>
    </source>
</evidence>
<keyword evidence="3" id="KW-1185">Reference proteome</keyword>
<dbReference type="PANTHER" id="PTHR46791">
    <property type="entry name" value="EXPRESSED PROTEIN"/>
    <property type="match status" value="1"/>
</dbReference>
<reference evidence="2" key="2">
    <citation type="submission" date="2025-09" db="UniProtKB">
        <authorList>
            <consortium name="Ensembl"/>
        </authorList>
    </citation>
    <scope>IDENTIFICATION</scope>
</reference>